<dbReference type="PANTHER" id="PTHR39867:SF1">
    <property type="entry name" value="HELICASE ATP-BINDING DOMAIN-CONTAINING PROTEIN"/>
    <property type="match status" value="1"/>
</dbReference>
<sequence>MSSRYSAQAGFQNHLEQFKSCLITFIISQISKIKELKPPAEKEIQDTIMSSMKRNSSMQDSCLNFRNETERKKISVLELKLSKLQKIQKEGRLYEKEFLNKLKLKDIKIHNLSNMVNDLKAKLNKAERNYKPKDEDQEGGRIKRHTPRRGITYCALQDRNLPRLRVTKRSITILKLEREKDELTQSLETCQYDNKIHLETIDKLKNDLKKLEKVNKKYLIEEEDRKKEITAYKLHENMLKAQLSELNKEKKLWESSKSLDYDQVSMKATLSDPFFKVGGDHVSYIEHSLQSKSFMLELGGQGSLKKAQKVKIHQTTKNLNLALVNGALVESFKKEIYPNPKNSTNVGKHVKNKRGSAGQSNYGFPRMIDEGAESVTDGPESKQPSISDEAMVDTDNDIAVDRAKEIEEMVKNKYSVFNALSINLEELSIARPRYFTLIEHHISSGEAFKNLYEEMDEKTRSPFDVEKQTLLRKYKEGKLELTYNPPFVQWLFVTIRALFDSKMYEHFMKIGDPQIITPFPEFVYSWLGTFCVDNITRKVRLLEFYELDHVDEIRLQILLGLKTNLEPKMWEYSIFLDFLEEKHTVDELHFYLLCRNYLFGGPQLTDRKAQFERVHLISLEVTFSNL</sequence>
<organism evidence="3 4">
    <name type="scientific">Euplotes crassus</name>
    <dbReference type="NCBI Taxonomy" id="5936"/>
    <lineage>
        <taxon>Eukaryota</taxon>
        <taxon>Sar</taxon>
        <taxon>Alveolata</taxon>
        <taxon>Ciliophora</taxon>
        <taxon>Intramacronucleata</taxon>
        <taxon>Spirotrichea</taxon>
        <taxon>Hypotrichia</taxon>
        <taxon>Euplotida</taxon>
        <taxon>Euplotidae</taxon>
        <taxon>Moneuplotes</taxon>
    </lineage>
</organism>
<keyword evidence="4" id="KW-1185">Reference proteome</keyword>
<gene>
    <name evidence="3" type="ORF">ECRASSUSDP1_LOCUS3966</name>
</gene>
<comment type="caution">
    <text evidence="3">The sequence shown here is derived from an EMBL/GenBank/DDBJ whole genome shotgun (WGS) entry which is preliminary data.</text>
</comment>
<reference evidence="3" key="1">
    <citation type="submission" date="2023-07" db="EMBL/GenBank/DDBJ databases">
        <authorList>
            <consortium name="AG Swart"/>
            <person name="Singh M."/>
            <person name="Singh A."/>
            <person name="Seah K."/>
            <person name="Emmerich C."/>
        </authorList>
    </citation>
    <scope>NUCLEOTIDE SEQUENCE</scope>
    <source>
        <strain evidence="3">DP1</strain>
    </source>
</reference>
<dbReference type="AlphaFoldDB" id="A0AAD1X9S5"/>
<feature type="coiled-coil region" evidence="1">
    <location>
        <begin position="67"/>
        <end position="136"/>
    </location>
</feature>
<feature type="coiled-coil region" evidence="1">
    <location>
        <begin position="173"/>
        <end position="221"/>
    </location>
</feature>
<dbReference type="EMBL" id="CAMPGE010003796">
    <property type="protein sequence ID" value="CAI2362640.1"/>
    <property type="molecule type" value="Genomic_DNA"/>
</dbReference>
<dbReference type="PANTHER" id="PTHR39867">
    <property type="entry name" value="HELICASE ATP-BINDING DOMAIN-CONTAINING PROTEIN"/>
    <property type="match status" value="1"/>
</dbReference>
<keyword evidence="1" id="KW-0175">Coiled coil</keyword>
<evidence type="ECO:0000313" key="3">
    <source>
        <dbReference type="EMBL" id="CAI2362640.1"/>
    </source>
</evidence>
<evidence type="ECO:0000256" key="1">
    <source>
        <dbReference type="SAM" id="Coils"/>
    </source>
</evidence>
<dbReference type="Proteomes" id="UP001295684">
    <property type="component" value="Unassembled WGS sequence"/>
</dbReference>
<proteinExistence type="predicted"/>
<name>A0AAD1X9S5_EUPCR</name>
<feature type="region of interest" description="Disordered" evidence="2">
    <location>
        <begin position="340"/>
        <end position="365"/>
    </location>
</feature>
<accession>A0AAD1X9S5</accession>
<evidence type="ECO:0000313" key="4">
    <source>
        <dbReference type="Proteomes" id="UP001295684"/>
    </source>
</evidence>
<protein>
    <submittedName>
        <fullName evidence="3">Uncharacterized protein</fullName>
    </submittedName>
</protein>
<evidence type="ECO:0000256" key="2">
    <source>
        <dbReference type="SAM" id="MobiDB-lite"/>
    </source>
</evidence>